<proteinExistence type="predicted"/>
<dbReference type="AntiFam" id="ANF00032">
    <property type="entry name" value="Antisense to tmRNA"/>
</dbReference>
<reference evidence="2" key="1">
    <citation type="submission" date="2018-05" db="EMBL/GenBank/DDBJ databases">
        <authorList>
            <person name="Lanie J.A."/>
            <person name="Ng W.-L."/>
            <person name="Kazmierczak K.M."/>
            <person name="Andrzejewski T.M."/>
            <person name="Davidsen T.M."/>
            <person name="Wayne K.J."/>
            <person name="Tettelin H."/>
            <person name="Glass J.I."/>
            <person name="Rusch D."/>
            <person name="Podicherti R."/>
            <person name="Tsui H.-C.T."/>
            <person name="Winkler M.E."/>
        </authorList>
    </citation>
    <scope>NUCLEOTIDE SEQUENCE</scope>
</reference>
<name>A0A382E0M4_9ZZZZ</name>
<feature type="region of interest" description="Disordered" evidence="1">
    <location>
        <begin position="1"/>
        <end position="24"/>
    </location>
</feature>
<protein>
    <submittedName>
        <fullName evidence="2">Uncharacterized protein</fullName>
    </submittedName>
</protein>
<gene>
    <name evidence="2" type="ORF">METZ01_LOCUS196221</name>
</gene>
<dbReference type="EMBL" id="UINC01041712">
    <property type="protein sequence ID" value="SVB43367.1"/>
    <property type="molecule type" value="Genomic_DNA"/>
</dbReference>
<accession>A0A382E0M4</accession>
<evidence type="ECO:0000256" key="1">
    <source>
        <dbReference type="SAM" id="MobiDB-lite"/>
    </source>
</evidence>
<evidence type="ECO:0000313" key="2">
    <source>
        <dbReference type="EMBL" id="SVB43367.1"/>
    </source>
</evidence>
<sequence length="74" mass="8205">MKNKKEPIDIFSGGGGGNRTRVRKPSTVGSTCLADSISLTFCYPNGRKNRKRFRKNLTNLPRTSFIAILCESTP</sequence>
<organism evidence="2">
    <name type="scientific">marine metagenome</name>
    <dbReference type="NCBI Taxonomy" id="408172"/>
    <lineage>
        <taxon>unclassified sequences</taxon>
        <taxon>metagenomes</taxon>
        <taxon>ecological metagenomes</taxon>
    </lineage>
</organism>
<dbReference type="AlphaFoldDB" id="A0A382E0M4"/>